<proteinExistence type="predicted"/>
<evidence type="ECO:0000313" key="2">
    <source>
        <dbReference type="WBParaSite" id="PS1159_v2.g4197.t1"/>
    </source>
</evidence>
<name>A0AC35GDW4_9BILA</name>
<protein>
    <submittedName>
        <fullName evidence="2">Uncharacterized protein</fullName>
    </submittedName>
</protein>
<dbReference type="WBParaSite" id="PS1159_v2.g4197.t1">
    <property type="protein sequence ID" value="PS1159_v2.g4197.t1"/>
    <property type="gene ID" value="PS1159_v2.g4197"/>
</dbReference>
<evidence type="ECO:0000313" key="1">
    <source>
        <dbReference type="Proteomes" id="UP000887580"/>
    </source>
</evidence>
<reference evidence="2" key="1">
    <citation type="submission" date="2022-11" db="UniProtKB">
        <authorList>
            <consortium name="WormBaseParasite"/>
        </authorList>
    </citation>
    <scope>IDENTIFICATION</scope>
</reference>
<sequence length="128" mass="14339">MKYLEYPKREDDGSDEEENEGLHQHKSLKKPKKKCKKGKKCKGKGKGEGEYGGYGGNGRPCYRDMYGNKRCLGDVIGQAGTGILDRAADCLLGKLTGQPCHPQQGYPPPYQQNSGGRRGNRDYEYYEE</sequence>
<accession>A0AC35GDW4</accession>
<organism evidence="1 2">
    <name type="scientific">Panagrolaimus sp. PS1159</name>
    <dbReference type="NCBI Taxonomy" id="55785"/>
    <lineage>
        <taxon>Eukaryota</taxon>
        <taxon>Metazoa</taxon>
        <taxon>Ecdysozoa</taxon>
        <taxon>Nematoda</taxon>
        <taxon>Chromadorea</taxon>
        <taxon>Rhabditida</taxon>
        <taxon>Tylenchina</taxon>
        <taxon>Panagrolaimomorpha</taxon>
        <taxon>Panagrolaimoidea</taxon>
        <taxon>Panagrolaimidae</taxon>
        <taxon>Panagrolaimus</taxon>
    </lineage>
</organism>
<dbReference type="Proteomes" id="UP000887580">
    <property type="component" value="Unplaced"/>
</dbReference>